<keyword evidence="2" id="KW-0963">Cytoplasm</keyword>
<keyword evidence="4 8" id="KW-0067">ATP-binding</keyword>
<dbReference type="PRINTS" id="PR00380">
    <property type="entry name" value="KINESINHEAVY"/>
</dbReference>
<proteinExistence type="evidence at transcript level"/>
<dbReference type="GO" id="GO:0007018">
    <property type="term" value="P:microtubule-based movement"/>
    <property type="evidence" value="ECO:0007669"/>
    <property type="project" value="InterPro"/>
</dbReference>
<evidence type="ECO:0000313" key="13">
    <source>
        <dbReference type="EMBL" id="LAB72941.1"/>
    </source>
</evidence>
<keyword evidence="3 8" id="KW-0547">Nucleotide-binding</keyword>
<dbReference type="GO" id="GO:0005874">
    <property type="term" value="C:microtubule"/>
    <property type="evidence" value="ECO:0007669"/>
    <property type="project" value="UniProtKB-KW"/>
</dbReference>
<dbReference type="Gene3D" id="3.40.850.10">
    <property type="entry name" value="Kinesin motor domain"/>
    <property type="match status" value="1"/>
</dbReference>
<dbReference type="InterPro" id="IPR036236">
    <property type="entry name" value="Znf_C2H2_sf"/>
</dbReference>
<keyword evidence="9" id="KW-0493">Microtubule</keyword>
<dbReference type="InterPro" id="IPR027417">
    <property type="entry name" value="P-loop_NTPase"/>
</dbReference>
<dbReference type="GO" id="GO:0005524">
    <property type="term" value="F:ATP binding"/>
    <property type="evidence" value="ECO:0007669"/>
    <property type="project" value="UniProtKB-UniRule"/>
</dbReference>
<dbReference type="PANTHER" id="PTHR47969:SF15">
    <property type="entry name" value="CHROMOSOME-ASSOCIATED KINESIN KIF4A-RELATED"/>
    <property type="match status" value="1"/>
</dbReference>
<evidence type="ECO:0000256" key="6">
    <source>
        <dbReference type="ARBA" id="ARBA00023212"/>
    </source>
</evidence>
<dbReference type="PROSITE" id="PS50067">
    <property type="entry name" value="KINESIN_MOTOR_2"/>
    <property type="match status" value="1"/>
</dbReference>
<dbReference type="PROSITE" id="PS50157">
    <property type="entry name" value="ZINC_FINGER_C2H2_2"/>
    <property type="match status" value="1"/>
</dbReference>
<dbReference type="GO" id="GO:0008017">
    <property type="term" value="F:microtubule binding"/>
    <property type="evidence" value="ECO:0007669"/>
    <property type="project" value="InterPro"/>
</dbReference>
<dbReference type="GO" id="GO:0003777">
    <property type="term" value="F:microtubule motor activity"/>
    <property type="evidence" value="ECO:0007669"/>
    <property type="project" value="InterPro"/>
</dbReference>
<dbReference type="InterPro" id="IPR001752">
    <property type="entry name" value="Kinesin_motor_dom"/>
</dbReference>
<keyword evidence="5 10" id="KW-0175">Coiled coil</keyword>
<organism evidence="13">
    <name type="scientific">Hirondellea gigas</name>
    <dbReference type="NCBI Taxonomy" id="1518452"/>
    <lineage>
        <taxon>Eukaryota</taxon>
        <taxon>Metazoa</taxon>
        <taxon>Ecdysozoa</taxon>
        <taxon>Arthropoda</taxon>
        <taxon>Crustacea</taxon>
        <taxon>Multicrustacea</taxon>
        <taxon>Malacostraca</taxon>
        <taxon>Eumalacostraca</taxon>
        <taxon>Peracarida</taxon>
        <taxon>Amphipoda</taxon>
        <taxon>Amphilochidea</taxon>
        <taxon>Lysianassida</taxon>
        <taxon>Lysianassidira</taxon>
        <taxon>Lysianassoidea</taxon>
        <taxon>Lysianassidae</taxon>
        <taxon>Hirondellea</taxon>
    </lineage>
</organism>
<dbReference type="GO" id="GO:0007052">
    <property type="term" value="P:mitotic spindle organization"/>
    <property type="evidence" value="ECO:0007669"/>
    <property type="project" value="TreeGrafter"/>
</dbReference>
<evidence type="ECO:0000256" key="2">
    <source>
        <dbReference type="ARBA" id="ARBA00022490"/>
    </source>
</evidence>
<dbReference type="GO" id="GO:0008270">
    <property type="term" value="F:zinc ion binding"/>
    <property type="evidence" value="ECO:0007669"/>
    <property type="project" value="UniProtKB-KW"/>
</dbReference>
<dbReference type="PROSITE" id="PS00411">
    <property type="entry name" value="KINESIN_MOTOR_1"/>
    <property type="match status" value="1"/>
</dbReference>
<feature type="domain" description="Kinesin motor" evidence="11">
    <location>
        <begin position="6"/>
        <end position="346"/>
    </location>
</feature>
<dbReference type="SUPFAM" id="SSF52540">
    <property type="entry name" value="P-loop containing nucleoside triphosphate hydrolases"/>
    <property type="match status" value="1"/>
</dbReference>
<dbReference type="AlphaFoldDB" id="A0A2P2IG01"/>
<evidence type="ECO:0000256" key="3">
    <source>
        <dbReference type="ARBA" id="ARBA00022741"/>
    </source>
</evidence>
<dbReference type="Pfam" id="PF00225">
    <property type="entry name" value="Kinesin"/>
    <property type="match status" value="1"/>
</dbReference>
<reference evidence="13" key="1">
    <citation type="journal article" date="2018" name="Biosci. Biotechnol. Biochem.">
        <title>Polysaccharide hydrolase of the hadal zone amphipods Hirondellea gigas.</title>
        <authorList>
            <person name="Kobayashi H."/>
            <person name="Nagahama T."/>
            <person name="Arai W."/>
            <person name="Sasagawa Y."/>
            <person name="Umeda M."/>
            <person name="Hayashi T."/>
            <person name="Nikaido I."/>
            <person name="Watanabe H."/>
            <person name="Oguri K."/>
            <person name="Kitazato H."/>
            <person name="Fujioka K."/>
            <person name="Kido Y."/>
            <person name="Takami H."/>
        </authorList>
    </citation>
    <scope>NUCLEOTIDE SEQUENCE</scope>
    <source>
        <tissue evidence="13">Whole body</tissue>
    </source>
</reference>
<feature type="coiled-coil region" evidence="10">
    <location>
        <begin position="419"/>
        <end position="457"/>
    </location>
</feature>
<dbReference type="SMART" id="SM00355">
    <property type="entry name" value="ZnF_C2H2"/>
    <property type="match status" value="2"/>
</dbReference>
<feature type="domain" description="C2H2-type" evidence="12">
    <location>
        <begin position="460"/>
        <end position="488"/>
    </location>
</feature>
<evidence type="ECO:0000259" key="12">
    <source>
        <dbReference type="PROSITE" id="PS50157"/>
    </source>
</evidence>
<protein>
    <recommendedName>
        <fullName evidence="9">Kinesin-like protein</fullName>
    </recommendedName>
</protein>
<comment type="similarity">
    <text evidence="8 9">Belongs to the TRAFAC class myosin-kinesin ATPase superfamily. Kinesin family.</text>
</comment>
<dbReference type="PANTHER" id="PTHR47969">
    <property type="entry name" value="CHROMOSOME-ASSOCIATED KINESIN KIF4A-RELATED"/>
    <property type="match status" value="1"/>
</dbReference>
<keyword evidence="7" id="KW-0479">Metal-binding</keyword>
<evidence type="ECO:0000256" key="1">
    <source>
        <dbReference type="ARBA" id="ARBA00004245"/>
    </source>
</evidence>
<evidence type="ECO:0000256" key="8">
    <source>
        <dbReference type="PROSITE-ProRule" id="PRU00283"/>
    </source>
</evidence>
<dbReference type="PROSITE" id="PS00028">
    <property type="entry name" value="ZINC_FINGER_C2H2_1"/>
    <property type="match status" value="1"/>
</dbReference>
<dbReference type="SMART" id="SM00129">
    <property type="entry name" value="KISc"/>
    <property type="match status" value="1"/>
</dbReference>
<evidence type="ECO:0000259" key="11">
    <source>
        <dbReference type="PROSITE" id="PS50067"/>
    </source>
</evidence>
<dbReference type="InterPro" id="IPR027640">
    <property type="entry name" value="Kinesin-like_fam"/>
</dbReference>
<dbReference type="InterPro" id="IPR019821">
    <property type="entry name" value="Kinesin_motor_CS"/>
</dbReference>
<accession>A0A2P2IG01</accession>
<dbReference type="SUPFAM" id="SSF57667">
    <property type="entry name" value="beta-beta-alpha zinc fingers"/>
    <property type="match status" value="1"/>
</dbReference>
<dbReference type="InterPro" id="IPR036961">
    <property type="entry name" value="Kinesin_motor_dom_sf"/>
</dbReference>
<sequence length="547" mass="61644">MARSANVKVALRVRPLLLSELGQTNIIQYSSPTQVCLGNRKSFSYDFIFTESSKQSEVYNESVFPLVTAFVEGYNATVLAYGQTGSGKTYTMGTAAGDATMLKDDFGVIPNVVKRLFDLTQKESDVEYKVRVNFCEIYLGSIKDLLCPTRDNNNLQIRGVQKTGVRVAGLTDVDVCSYDEIMAQLELGTLHRATGSTRMNTKSSRSHAIFTIILTQSRKTKGFDVYDDSKDGKEALEQEIRTSKFNFVDLAGSEGLKQTQTVGKRKREAIENNGGLFVLGNVISVLGDPSKKGEYVPFRDSKLTRLLEDSLGGNSKTLMIACVSPASDNFKQTLDCMEYANRARNIKNRPVINRDPQSQEMDKLRKRVKQLETALSRTAGGDISELLKASSQDSNEIDSNIRQINAHLESENRKNIEDLNLSLQKQKKLEEKIREIEEKHETEIEALSSNLISANNQETMNCQQCGYRVVNESALRQHIRRVHGEKKFHCRFHGCSSKYKSTIEQNRNRHEKIHIFSCPNDQCSETFSKKCNYPKFSAHIQNCRSNL</sequence>
<feature type="binding site" evidence="8">
    <location>
        <begin position="82"/>
        <end position="89"/>
    </location>
    <ligand>
        <name>ATP</name>
        <dbReference type="ChEBI" id="CHEBI:30616"/>
    </ligand>
</feature>
<evidence type="ECO:0000256" key="4">
    <source>
        <dbReference type="ARBA" id="ARBA00022840"/>
    </source>
</evidence>
<keyword evidence="8 9" id="KW-0505">Motor protein</keyword>
<name>A0A2P2IG01_9CRUS</name>
<keyword evidence="6" id="KW-0206">Cytoskeleton</keyword>
<dbReference type="EMBL" id="IACF01007358">
    <property type="protein sequence ID" value="LAB72941.1"/>
    <property type="molecule type" value="mRNA"/>
</dbReference>
<dbReference type="InterPro" id="IPR013087">
    <property type="entry name" value="Znf_C2H2_type"/>
</dbReference>
<evidence type="ECO:0000256" key="10">
    <source>
        <dbReference type="SAM" id="Coils"/>
    </source>
</evidence>
<comment type="subcellular location">
    <subcellularLocation>
        <location evidence="1">Cytoplasm</location>
        <location evidence="1">Cytoskeleton</location>
    </subcellularLocation>
</comment>
<keyword evidence="7" id="KW-0862">Zinc</keyword>
<dbReference type="Gene3D" id="3.30.160.60">
    <property type="entry name" value="Classic Zinc Finger"/>
    <property type="match status" value="1"/>
</dbReference>
<evidence type="ECO:0000256" key="7">
    <source>
        <dbReference type="PROSITE-ProRule" id="PRU00042"/>
    </source>
</evidence>
<evidence type="ECO:0000256" key="9">
    <source>
        <dbReference type="RuleBase" id="RU000394"/>
    </source>
</evidence>
<keyword evidence="7" id="KW-0863">Zinc-finger</keyword>
<evidence type="ECO:0000256" key="5">
    <source>
        <dbReference type="ARBA" id="ARBA00023054"/>
    </source>
</evidence>
<dbReference type="GO" id="GO:0051231">
    <property type="term" value="P:spindle elongation"/>
    <property type="evidence" value="ECO:0007669"/>
    <property type="project" value="TreeGrafter"/>
</dbReference>
<dbReference type="GO" id="GO:0005875">
    <property type="term" value="C:microtubule associated complex"/>
    <property type="evidence" value="ECO:0007669"/>
    <property type="project" value="TreeGrafter"/>
</dbReference>